<dbReference type="SUPFAM" id="SSF82866">
    <property type="entry name" value="Multidrug efflux transporter AcrB transmembrane domain"/>
    <property type="match status" value="2"/>
</dbReference>
<reference evidence="2 3" key="1">
    <citation type="journal article" date="2014" name="Genome Announc.">
        <title>Draft Genome Sequence of Fervidicella metallireducens Strain AeBT, an Iron-Reducing Thermoanaerobe from the Great Artesian Basin.</title>
        <authorList>
            <person name="Patel B.K."/>
        </authorList>
    </citation>
    <scope>NUCLEOTIDE SEQUENCE [LARGE SCALE GENOMIC DNA]</scope>
    <source>
        <strain evidence="2 3">AeB</strain>
    </source>
</reference>
<dbReference type="PANTHER" id="PTHR32063:SF18">
    <property type="entry name" value="CATION EFFLUX SYSTEM PROTEIN"/>
    <property type="match status" value="1"/>
</dbReference>
<evidence type="ECO:0000313" key="3">
    <source>
        <dbReference type="Proteomes" id="UP000019681"/>
    </source>
</evidence>
<dbReference type="SUPFAM" id="SSF82714">
    <property type="entry name" value="Multidrug efflux transporter AcrB TolC docking domain, DN and DC subdomains"/>
    <property type="match status" value="2"/>
</dbReference>
<dbReference type="AlphaFoldDB" id="A0A017RU05"/>
<dbReference type="Gene3D" id="3.30.70.1430">
    <property type="entry name" value="Multidrug efflux transporter AcrB pore domain"/>
    <property type="match status" value="2"/>
</dbReference>
<dbReference type="PRINTS" id="PR00702">
    <property type="entry name" value="ACRIFLAVINRP"/>
</dbReference>
<organism evidence="2 3">
    <name type="scientific">Fervidicella metallireducens AeB</name>
    <dbReference type="NCBI Taxonomy" id="1403537"/>
    <lineage>
        <taxon>Bacteria</taxon>
        <taxon>Bacillati</taxon>
        <taxon>Bacillota</taxon>
        <taxon>Clostridia</taxon>
        <taxon>Eubacteriales</taxon>
        <taxon>Clostridiaceae</taxon>
        <taxon>Fervidicella</taxon>
    </lineage>
</organism>
<evidence type="ECO:0000313" key="2">
    <source>
        <dbReference type="EMBL" id="EYE87924.1"/>
    </source>
</evidence>
<feature type="transmembrane region" description="Helical" evidence="1">
    <location>
        <begin position="431"/>
        <end position="453"/>
    </location>
</feature>
<proteinExistence type="predicted"/>
<dbReference type="InterPro" id="IPR001036">
    <property type="entry name" value="Acrflvin-R"/>
</dbReference>
<accession>A0A017RU05</accession>
<feature type="transmembrane region" description="Helical" evidence="1">
    <location>
        <begin position="977"/>
        <end position="1003"/>
    </location>
</feature>
<feature type="transmembrane region" description="Helical" evidence="1">
    <location>
        <begin position="465"/>
        <end position="490"/>
    </location>
</feature>
<keyword evidence="1" id="KW-0472">Membrane</keyword>
<feature type="transmembrane region" description="Helical" evidence="1">
    <location>
        <begin position="15"/>
        <end position="34"/>
    </location>
</feature>
<dbReference type="Pfam" id="PF00873">
    <property type="entry name" value="ACR_tran"/>
    <property type="match status" value="1"/>
</dbReference>
<dbReference type="Gene3D" id="3.30.2090.10">
    <property type="entry name" value="Multidrug efflux transporter AcrB TolC docking domain, DN and DC subdomains"/>
    <property type="match status" value="2"/>
</dbReference>
<feature type="transmembrane region" description="Helical" evidence="1">
    <location>
        <begin position="518"/>
        <end position="535"/>
    </location>
</feature>
<dbReference type="GO" id="GO:0042910">
    <property type="term" value="F:xenobiotic transmembrane transporter activity"/>
    <property type="evidence" value="ECO:0007669"/>
    <property type="project" value="TreeGrafter"/>
</dbReference>
<dbReference type="GO" id="GO:0005886">
    <property type="term" value="C:plasma membrane"/>
    <property type="evidence" value="ECO:0007669"/>
    <property type="project" value="TreeGrafter"/>
</dbReference>
<dbReference type="Proteomes" id="UP000019681">
    <property type="component" value="Unassembled WGS sequence"/>
</dbReference>
<dbReference type="Gene3D" id="1.20.1640.10">
    <property type="entry name" value="Multidrug efflux transporter AcrB transmembrane domain"/>
    <property type="match status" value="2"/>
</dbReference>
<feature type="transmembrane region" description="Helical" evidence="1">
    <location>
        <begin position="952"/>
        <end position="971"/>
    </location>
</feature>
<feature type="transmembrane region" description="Helical" evidence="1">
    <location>
        <begin position="851"/>
        <end position="870"/>
    </location>
</feature>
<feature type="transmembrane region" description="Helical" evidence="1">
    <location>
        <begin position="903"/>
        <end position="927"/>
    </location>
</feature>
<name>A0A017RU05_9CLOT</name>
<keyword evidence="1" id="KW-1133">Transmembrane helix</keyword>
<feature type="transmembrane region" description="Helical" evidence="1">
    <location>
        <begin position="335"/>
        <end position="353"/>
    </location>
</feature>
<keyword evidence="1" id="KW-0812">Transmembrane</keyword>
<protein>
    <submittedName>
        <fullName evidence="2">Transporter</fullName>
    </submittedName>
</protein>
<feature type="transmembrane region" description="Helical" evidence="1">
    <location>
        <begin position="877"/>
        <end position="897"/>
    </location>
</feature>
<keyword evidence="3" id="KW-1185">Reference proteome</keyword>
<gene>
    <name evidence="2" type="ORF">Q428_10520</name>
</gene>
<dbReference type="EMBL" id="AZQP01000033">
    <property type="protein sequence ID" value="EYE87924.1"/>
    <property type="molecule type" value="Genomic_DNA"/>
</dbReference>
<dbReference type="STRING" id="1403537.Q428_10520"/>
<dbReference type="Gene3D" id="3.30.70.1320">
    <property type="entry name" value="Multidrug efflux transporter AcrB pore domain like"/>
    <property type="match status" value="1"/>
</dbReference>
<dbReference type="OrthoDB" id="9757876at2"/>
<dbReference type="PANTHER" id="PTHR32063">
    <property type="match status" value="1"/>
</dbReference>
<dbReference type="SUPFAM" id="SSF82693">
    <property type="entry name" value="Multidrug efflux transporter AcrB pore domain, PN1, PN2, PC1 and PC2 subdomains"/>
    <property type="match status" value="2"/>
</dbReference>
<evidence type="ECO:0000256" key="1">
    <source>
        <dbReference type="SAM" id="Phobius"/>
    </source>
</evidence>
<sequence>MKKGVIFNAVKSRKITFFLTVAVLIWGLYSYYILPKQEYPDIKAPVALVSVVYPGAAPEIVEKLVTRKIEDEIVKVPGFDYMNSYSNHNVSVVFVRLEPDADIDSAWEDLRLRMNDLQGKLPKECKNVEINTDLVDTAGVILSLSGENYTNNELNDIAENIKSELSEIKGISKFEVNGKEENNIFVDVDYKKLNVYRLSIDEILNRIKAENVEIPSGNISYNGNKISLKTKGAYESVEDIKNTILYVIKETGETIKLGDIAKVYIGRDSGGNKIKFNKSNAVLLCGYFKENKNIVLIGKEIDRKLYSIKDKLPSDIELNKVLYQPESIRTSINSFIINLLEGMIFVIIVVLIGMGIRNALIISTAIPVSIMITFVFMNLLGIKIHQISISALIVALGMLVDNAIVVSDAIQARLDSGQEKMEACIMGIKEVAVPVFTSTITTVAAFLPLLLLSSIAGEYISSLPIIVSISLFASYIVALFLTPAMAYIFFDKRKSNSRQWIIRTWFNNFLTKSIKRRGIVILTSFLLIALGFWLFSDIDLQFFPKADTDIIYIDLKADHKNDISETEKLTAEVSDLLLKQKEVQWIVSSVGDSLPKFYNSLPATIASSDVAQIMVKIDLRNGKRFQKNNEITEYLQDIFDKNIKGGRVTVNQLEQGEPIGAPIRIRITGDDIQKIEEAVGRIEDELKKIPGTMKVEDDLWNRQRELNVYLDDTKLSLHGITKYDVQNQINIALYGREATVLRKDGDEKNIIVRSNVKTLEELKYLPIKSEVTSGTMLLKDIAVFKSELQSPSINKYNRKISATILCDVKSDYRAIDIQNVISDKLDKINLKGVDVTFDGEKEKIRENFGNVGETAIFAIVIIYIILLFQFKSFIQPLIIMLTIPFSAVGSIIGLRLFKQPLSFTALLGVVSLIGIVVNNAIVLLDYINYEIRIGKNLDEACSDAAGKRFRPIMLTTITTIMGLTPLALSGSEFFRPMAIALMAGLMISTFLTLVIIPVVYNMVIGKLKTIKNN</sequence>
<dbReference type="Gene3D" id="3.30.70.1440">
    <property type="entry name" value="Multidrug efflux transporter AcrB pore domain"/>
    <property type="match status" value="1"/>
</dbReference>
<feature type="transmembrane region" description="Helical" evidence="1">
    <location>
        <begin position="360"/>
        <end position="381"/>
    </location>
</feature>
<dbReference type="RefSeq" id="WP_161633620.1">
    <property type="nucleotide sequence ID" value="NZ_AZQP01000033.1"/>
</dbReference>
<comment type="caution">
    <text evidence="2">The sequence shown here is derived from an EMBL/GenBank/DDBJ whole genome shotgun (WGS) entry which is preliminary data.</text>
</comment>
<dbReference type="InterPro" id="IPR027463">
    <property type="entry name" value="AcrB_DN_DC_subdom"/>
</dbReference>